<dbReference type="EMBL" id="NPKI01000032">
    <property type="protein sequence ID" value="PAP99489.1"/>
    <property type="molecule type" value="Genomic_DNA"/>
</dbReference>
<organism evidence="2 3">
    <name type="scientific">Mesorhizobium mediterraneum</name>
    <dbReference type="NCBI Taxonomy" id="43617"/>
    <lineage>
        <taxon>Bacteria</taxon>
        <taxon>Pseudomonadati</taxon>
        <taxon>Pseudomonadota</taxon>
        <taxon>Alphaproteobacteria</taxon>
        <taxon>Hyphomicrobiales</taxon>
        <taxon>Phyllobacteriaceae</taxon>
        <taxon>Mesorhizobium</taxon>
    </lineage>
</organism>
<feature type="compositionally biased region" description="Polar residues" evidence="1">
    <location>
        <begin position="101"/>
        <end position="113"/>
    </location>
</feature>
<evidence type="ECO:0000256" key="1">
    <source>
        <dbReference type="SAM" id="MobiDB-lite"/>
    </source>
</evidence>
<reference evidence="3" key="1">
    <citation type="submission" date="2017-08" db="EMBL/GenBank/DDBJ databases">
        <title>Mesorhizobium wenxinae sp. nov., a novel rhizobial species isolated from root nodules of chickpea (Cicer arietinum L.).</title>
        <authorList>
            <person name="Zhang J."/>
        </authorList>
    </citation>
    <scope>NUCLEOTIDE SEQUENCE [LARGE SCALE GENOMIC DNA]</scope>
    <source>
        <strain evidence="3">USDA 3392</strain>
    </source>
</reference>
<evidence type="ECO:0000313" key="3">
    <source>
        <dbReference type="Proteomes" id="UP000216215"/>
    </source>
</evidence>
<proteinExistence type="predicted"/>
<feature type="region of interest" description="Disordered" evidence="1">
    <location>
        <begin position="99"/>
        <end position="122"/>
    </location>
</feature>
<sequence>MKALKYLKTHMFTGEVAKRERKTDEYFTEAPRTQVRCDCSICGQPFDQIQIGSRGLRQVCSQACRRERSRRRSEAYNAQGRALAAELVQRAEAGELRHLGINTQGQLSTSSPGSVDGKGNDA</sequence>
<accession>A0AB36R4S4</accession>
<dbReference type="AlphaFoldDB" id="A0AB36R4S4"/>
<gene>
    <name evidence="2" type="ORF">CIT25_24130</name>
</gene>
<name>A0AB36R4S4_9HYPH</name>
<keyword evidence="3" id="KW-1185">Reference proteome</keyword>
<evidence type="ECO:0000313" key="2">
    <source>
        <dbReference type="EMBL" id="PAP99489.1"/>
    </source>
</evidence>
<protein>
    <submittedName>
        <fullName evidence="2">Uncharacterized protein</fullName>
    </submittedName>
</protein>
<comment type="caution">
    <text evidence="2">The sequence shown here is derived from an EMBL/GenBank/DDBJ whole genome shotgun (WGS) entry which is preliminary data.</text>
</comment>
<dbReference type="Proteomes" id="UP000216215">
    <property type="component" value="Unassembled WGS sequence"/>
</dbReference>